<proteinExistence type="predicted"/>
<dbReference type="Ensembl" id="ENSHHUT00000086420.1">
    <property type="protein sequence ID" value="ENSHHUP00000083787.1"/>
    <property type="gene ID" value="ENSHHUG00000048603.1"/>
</dbReference>
<sequence>MVILISGSLLSHLCVHYFIKRSESECHSVEGQVSADGTIYNYKAKTLNGSRSVSLSEFMGKTVLFINVATY</sequence>
<organism evidence="1 2">
    <name type="scientific">Hucho hucho</name>
    <name type="common">huchen</name>
    <dbReference type="NCBI Taxonomy" id="62062"/>
    <lineage>
        <taxon>Eukaryota</taxon>
        <taxon>Metazoa</taxon>
        <taxon>Chordata</taxon>
        <taxon>Craniata</taxon>
        <taxon>Vertebrata</taxon>
        <taxon>Euteleostomi</taxon>
        <taxon>Actinopterygii</taxon>
        <taxon>Neopterygii</taxon>
        <taxon>Teleostei</taxon>
        <taxon>Protacanthopterygii</taxon>
        <taxon>Salmoniformes</taxon>
        <taxon>Salmonidae</taxon>
        <taxon>Salmoninae</taxon>
        <taxon>Hucho</taxon>
    </lineage>
</organism>
<name>A0A4W5R5F1_9TELE</name>
<dbReference type="Gene3D" id="3.40.30.10">
    <property type="entry name" value="Glutaredoxin"/>
    <property type="match status" value="1"/>
</dbReference>
<accession>A0A4W5R5F1</accession>
<evidence type="ECO:0000313" key="1">
    <source>
        <dbReference type="Ensembl" id="ENSHHUP00000083787.1"/>
    </source>
</evidence>
<dbReference type="AlphaFoldDB" id="A0A4W5R5F1"/>
<keyword evidence="2" id="KW-1185">Reference proteome</keyword>
<reference evidence="2" key="1">
    <citation type="submission" date="2018-06" db="EMBL/GenBank/DDBJ databases">
        <title>Genome assembly of Danube salmon.</title>
        <authorList>
            <person name="Macqueen D.J."/>
            <person name="Gundappa M.K."/>
        </authorList>
    </citation>
    <scope>NUCLEOTIDE SEQUENCE [LARGE SCALE GENOMIC DNA]</scope>
</reference>
<dbReference type="Proteomes" id="UP000314982">
    <property type="component" value="Unassembled WGS sequence"/>
</dbReference>
<dbReference type="STRING" id="62062.ENSHHUP00000083787"/>
<dbReference type="GeneTree" id="ENSGT00940000176927"/>
<protein>
    <submittedName>
        <fullName evidence="1">Uncharacterized protein</fullName>
    </submittedName>
</protein>
<reference evidence="1" key="3">
    <citation type="submission" date="2025-09" db="UniProtKB">
        <authorList>
            <consortium name="Ensembl"/>
        </authorList>
    </citation>
    <scope>IDENTIFICATION</scope>
</reference>
<evidence type="ECO:0000313" key="2">
    <source>
        <dbReference type="Proteomes" id="UP000314982"/>
    </source>
</evidence>
<reference evidence="1" key="2">
    <citation type="submission" date="2025-08" db="UniProtKB">
        <authorList>
            <consortium name="Ensembl"/>
        </authorList>
    </citation>
    <scope>IDENTIFICATION</scope>
</reference>